<dbReference type="InterPro" id="IPR007816">
    <property type="entry name" value="ResB-like_domain"/>
</dbReference>
<dbReference type="EMBL" id="CP041345">
    <property type="protein sequence ID" value="QKG79692.1"/>
    <property type="molecule type" value="Genomic_DNA"/>
</dbReference>
<evidence type="ECO:0000256" key="3">
    <source>
        <dbReference type="ARBA" id="ARBA00022748"/>
    </source>
</evidence>
<feature type="transmembrane region" description="Helical" evidence="6">
    <location>
        <begin position="229"/>
        <end position="249"/>
    </location>
</feature>
<keyword evidence="2 6" id="KW-0812">Transmembrane</keyword>
<evidence type="ECO:0000256" key="6">
    <source>
        <dbReference type="SAM" id="Phobius"/>
    </source>
</evidence>
<evidence type="ECO:0000256" key="4">
    <source>
        <dbReference type="ARBA" id="ARBA00022989"/>
    </source>
</evidence>
<sequence>MFFLNHFGLWFCLAAGFFGAPDKQEAVMIVNRGDLVWYGNNDKGIKVELPIAIELLDFTAEFYQPKLAILSDEIFTSNNEYDLSSSPEVLIDNIIVQVEKYLPKAFFVDSAFINASGVPFSSHAVYVKVFNKNYLLITKGWLSTPSKVSNAHHINLPDGRNLKLLPPEPKYFGSSIKVYSKVSESVKVARVEVNKPFIIDGWWVYQHSYDNLAGNESSYSGFRVVKDPWMYAVYFGFVLMIIGVSLLLFTQSFKTK</sequence>
<protein>
    <submittedName>
        <fullName evidence="8">Cytochrome c biogenesis protein ResB</fullName>
    </submittedName>
</protein>
<evidence type="ECO:0000256" key="1">
    <source>
        <dbReference type="ARBA" id="ARBA00004141"/>
    </source>
</evidence>
<organism evidence="8 9">
    <name type="scientific">Tenuifilum thalassicum</name>
    <dbReference type="NCBI Taxonomy" id="2590900"/>
    <lineage>
        <taxon>Bacteria</taxon>
        <taxon>Pseudomonadati</taxon>
        <taxon>Bacteroidota</taxon>
        <taxon>Bacteroidia</taxon>
        <taxon>Bacteroidales</taxon>
        <taxon>Tenuifilaceae</taxon>
        <taxon>Tenuifilum</taxon>
    </lineage>
</organism>
<dbReference type="KEGG" id="ttz:FHG85_05260"/>
<proteinExistence type="predicted"/>
<evidence type="ECO:0000313" key="8">
    <source>
        <dbReference type="EMBL" id="QKG79692.1"/>
    </source>
</evidence>
<keyword evidence="9" id="KW-1185">Reference proteome</keyword>
<gene>
    <name evidence="8" type="ORF">FHG85_05260</name>
</gene>
<dbReference type="InterPro" id="IPR023494">
    <property type="entry name" value="Cyt_c_bgen_Ccs1/CcsB/ResB"/>
</dbReference>
<dbReference type="AlphaFoldDB" id="A0A7D3XDK7"/>
<accession>A0A7D3XDK7</accession>
<feature type="domain" description="ResB-like" evidence="7">
    <location>
        <begin position="168"/>
        <end position="211"/>
    </location>
</feature>
<dbReference type="Pfam" id="PF05140">
    <property type="entry name" value="ResB"/>
    <property type="match status" value="1"/>
</dbReference>
<dbReference type="PANTHER" id="PTHR31566:SF5">
    <property type="entry name" value="RESB-LIKE DOMAIN-CONTAINING PROTEIN"/>
    <property type="match status" value="1"/>
</dbReference>
<name>A0A7D3XDK7_9BACT</name>
<dbReference type="PANTHER" id="PTHR31566">
    <property type="entry name" value="CYTOCHROME C BIOGENESIS PROTEIN CCS1, CHLOROPLASTIC"/>
    <property type="match status" value="1"/>
</dbReference>
<evidence type="ECO:0000256" key="5">
    <source>
        <dbReference type="ARBA" id="ARBA00023136"/>
    </source>
</evidence>
<keyword evidence="3" id="KW-0201">Cytochrome c-type biogenesis</keyword>
<evidence type="ECO:0000313" key="9">
    <source>
        <dbReference type="Proteomes" id="UP000500961"/>
    </source>
</evidence>
<dbReference type="RefSeq" id="WP_173073703.1">
    <property type="nucleotide sequence ID" value="NZ_CP041345.1"/>
</dbReference>
<evidence type="ECO:0000259" key="7">
    <source>
        <dbReference type="Pfam" id="PF05140"/>
    </source>
</evidence>
<keyword evidence="5 6" id="KW-0472">Membrane</keyword>
<dbReference type="Proteomes" id="UP000500961">
    <property type="component" value="Chromosome"/>
</dbReference>
<evidence type="ECO:0000256" key="2">
    <source>
        <dbReference type="ARBA" id="ARBA00022692"/>
    </source>
</evidence>
<comment type="subcellular location">
    <subcellularLocation>
        <location evidence="1">Membrane</location>
        <topology evidence="1">Multi-pass membrane protein</topology>
    </subcellularLocation>
</comment>
<reference evidence="8 9" key="1">
    <citation type="submission" date="2019-07" db="EMBL/GenBank/DDBJ databases">
        <title>Thalassofilum flectens gen. nov., sp. nov., a novel moderate thermophilic anaerobe from a shallow sea hot spring in Kunashir Island (Russia), representing a new family in the order Bacteroidales, and proposal of Thalassofilacea fam. nov.</title>
        <authorList>
            <person name="Kochetkova T.V."/>
            <person name="Podosokorskaya O.A."/>
            <person name="Novikov A."/>
            <person name="Elcheninov A.G."/>
            <person name="Toshchakov S.V."/>
            <person name="Kublanov I.V."/>
        </authorList>
    </citation>
    <scope>NUCLEOTIDE SEQUENCE [LARGE SCALE GENOMIC DNA]</scope>
    <source>
        <strain evidence="8 9">38-H</strain>
    </source>
</reference>
<keyword evidence="4 6" id="KW-1133">Transmembrane helix</keyword>